<feature type="region of interest" description="Disordered" evidence="1">
    <location>
        <begin position="69"/>
        <end position="111"/>
    </location>
</feature>
<protein>
    <submittedName>
        <fullName evidence="3">Uncharacterized protein</fullName>
    </submittedName>
</protein>
<keyword evidence="2" id="KW-0812">Transmembrane</keyword>
<dbReference type="EMBL" id="BART01030855">
    <property type="protein sequence ID" value="GAH08008.1"/>
    <property type="molecule type" value="Genomic_DNA"/>
</dbReference>
<feature type="non-terminal residue" evidence="3">
    <location>
        <position position="1"/>
    </location>
</feature>
<sequence>SVGIYKQMDDNLYKGLTLGFIAGFIGLAIHALTANTFILIRVMEPFWFIAGIIMMLPKVKEEEEIEIERIEKEEKKEEAKKIKEEEKKEEEEKKKEKEEKEGIEGGWHWDY</sequence>
<organism evidence="3">
    <name type="scientific">marine sediment metagenome</name>
    <dbReference type="NCBI Taxonomy" id="412755"/>
    <lineage>
        <taxon>unclassified sequences</taxon>
        <taxon>metagenomes</taxon>
        <taxon>ecological metagenomes</taxon>
    </lineage>
</organism>
<reference evidence="3" key="1">
    <citation type="journal article" date="2014" name="Front. Microbiol.">
        <title>High frequency of phylogenetically diverse reductive dehalogenase-homologous genes in deep subseafloor sedimentary metagenomes.</title>
        <authorList>
            <person name="Kawai M."/>
            <person name="Futagami T."/>
            <person name="Toyoda A."/>
            <person name="Takaki Y."/>
            <person name="Nishi S."/>
            <person name="Hori S."/>
            <person name="Arai W."/>
            <person name="Tsubouchi T."/>
            <person name="Morono Y."/>
            <person name="Uchiyama I."/>
            <person name="Ito T."/>
            <person name="Fujiyama A."/>
            <person name="Inagaki F."/>
            <person name="Takami H."/>
        </authorList>
    </citation>
    <scope>NUCLEOTIDE SEQUENCE</scope>
    <source>
        <strain evidence="3">Expedition CK06-06</strain>
    </source>
</reference>
<comment type="caution">
    <text evidence="3">The sequence shown here is derived from an EMBL/GenBank/DDBJ whole genome shotgun (WGS) entry which is preliminary data.</text>
</comment>
<dbReference type="AlphaFoldDB" id="X1EH93"/>
<accession>X1EH93</accession>
<evidence type="ECO:0000313" key="3">
    <source>
        <dbReference type="EMBL" id="GAH08008.1"/>
    </source>
</evidence>
<feature type="transmembrane region" description="Helical" evidence="2">
    <location>
        <begin position="12"/>
        <end position="32"/>
    </location>
</feature>
<name>X1EH93_9ZZZZ</name>
<gene>
    <name evidence="3" type="ORF">S01H4_53746</name>
</gene>
<keyword evidence="2" id="KW-1133">Transmembrane helix</keyword>
<keyword evidence="2" id="KW-0472">Membrane</keyword>
<proteinExistence type="predicted"/>
<evidence type="ECO:0000256" key="2">
    <source>
        <dbReference type="SAM" id="Phobius"/>
    </source>
</evidence>
<evidence type="ECO:0000256" key="1">
    <source>
        <dbReference type="SAM" id="MobiDB-lite"/>
    </source>
</evidence>